<dbReference type="Proteomes" id="UP001168990">
    <property type="component" value="Unassembled WGS sequence"/>
</dbReference>
<dbReference type="EMBL" id="JAQQBS010001462">
    <property type="protein sequence ID" value="KAK0157177.1"/>
    <property type="molecule type" value="Genomic_DNA"/>
</dbReference>
<sequence>MRKGFYGSFRADDAVGVVFTSDKLLGAIGDSGTTELFIDGTFDARPNSPASAQLLVMHVKKRDSGVPVMLALCDKRTKAFYKAIWSFAAQNVSQMHNITIITRPHGGGNILNCPTKPLSGRRCWEWCRPSATLANCGCGRCDDGQSLNCRVSGAN</sequence>
<reference evidence="1" key="1">
    <citation type="journal article" date="2023" name="bioRxiv">
        <title>Scaffold-level genome assemblies of two parasitoid biocontrol wasps reveal the parthenogenesis mechanism and an associated novel virus.</title>
        <authorList>
            <person name="Inwood S."/>
            <person name="Skelly J."/>
            <person name="Guhlin J."/>
            <person name="Harrop T."/>
            <person name="Goldson S."/>
            <person name="Dearden P."/>
        </authorList>
    </citation>
    <scope>NUCLEOTIDE SEQUENCE</scope>
    <source>
        <strain evidence="1">Irish</strain>
        <tissue evidence="1">Whole body</tissue>
    </source>
</reference>
<evidence type="ECO:0000313" key="1">
    <source>
        <dbReference type="EMBL" id="KAK0157177.1"/>
    </source>
</evidence>
<protein>
    <submittedName>
        <fullName evidence="1">Uncharacterized protein</fullName>
    </submittedName>
</protein>
<proteinExistence type="predicted"/>
<organism evidence="1 2">
    <name type="scientific">Microctonus aethiopoides</name>
    <dbReference type="NCBI Taxonomy" id="144406"/>
    <lineage>
        <taxon>Eukaryota</taxon>
        <taxon>Metazoa</taxon>
        <taxon>Ecdysozoa</taxon>
        <taxon>Arthropoda</taxon>
        <taxon>Hexapoda</taxon>
        <taxon>Insecta</taxon>
        <taxon>Pterygota</taxon>
        <taxon>Neoptera</taxon>
        <taxon>Endopterygota</taxon>
        <taxon>Hymenoptera</taxon>
        <taxon>Apocrita</taxon>
        <taxon>Ichneumonoidea</taxon>
        <taxon>Braconidae</taxon>
        <taxon>Euphorinae</taxon>
        <taxon>Microctonus</taxon>
    </lineage>
</organism>
<accession>A0AA39C3G1</accession>
<gene>
    <name evidence="1" type="ORF">PV328_011783</name>
</gene>
<dbReference type="AlphaFoldDB" id="A0AA39C3G1"/>
<name>A0AA39C3G1_9HYME</name>
<comment type="caution">
    <text evidence="1">The sequence shown here is derived from an EMBL/GenBank/DDBJ whole genome shotgun (WGS) entry which is preliminary data.</text>
</comment>
<evidence type="ECO:0000313" key="2">
    <source>
        <dbReference type="Proteomes" id="UP001168990"/>
    </source>
</evidence>
<reference evidence="1" key="2">
    <citation type="submission" date="2023-03" db="EMBL/GenBank/DDBJ databases">
        <authorList>
            <person name="Inwood S.N."/>
            <person name="Skelly J.G."/>
            <person name="Guhlin J."/>
            <person name="Harrop T.W.R."/>
            <person name="Goldson S.G."/>
            <person name="Dearden P.K."/>
        </authorList>
    </citation>
    <scope>NUCLEOTIDE SEQUENCE</scope>
    <source>
        <strain evidence="1">Irish</strain>
        <tissue evidence="1">Whole body</tissue>
    </source>
</reference>
<keyword evidence="2" id="KW-1185">Reference proteome</keyword>